<dbReference type="EMBL" id="PFNG01000270">
    <property type="protein sequence ID" value="PIZ34723.1"/>
    <property type="molecule type" value="Genomic_DNA"/>
</dbReference>
<evidence type="ECO:0000256" key="10">
    <source>
        <dbReference type="ARBA" id="ARBA00023136"/>
    </source>
</evidence>
<dbReference type="SUPFAM" id="SSF81573">
    <property type="entry name" value="F1F0 ATP synthase subunit B, membrane domain"/>
    <property type="match status" value="1"/>
</dbReference>
<comment type="subunit">
    <text evidence="13 14">F-type ATPases have 2 components, F(1) - the catalytic core - and F(0) - the membrane proton channel. F(1) has five subunits: alpha(3), beta(3), gamma(1), delta(1), epsilon(1). F(0) has three main subunits: a(1), b(2) and c(10-14). The alpha and beta chains form an alternating ring which encloses part of the gamma chain. F(1) is attached to F(0) by a central stalk formed by the gamma and epsilon chains, while a peripheral stalk is formed by the delta and b chains.</text>
</comment>
<dbReference type="NCBIfam" id="TIGR01144">
    <property type="entry name" value="ATP_synt_b"/>
    <property type="match status" value="1"/>
</dbReference>
<dbReference type="Pfam" id="PF00430">
    <property type="entry name" value="ATP-synt_B"/>
    <property type="match status" value="1"/>
</dbReference>
<keyword evidence="8 14" id="KW-1133">Transmembrane helix</keyword>
<dbReference type="HAMAP" id="MF_01398">
    <property type="entry name" value="ATP_synth_b_bprime"/>
    <property type="match status" value="1"/>
</dbReference>
<keyword evidence="9 14" id="KW-0406">Ion transport</keyword>
<evidence type="ECO:0000256" key="15">
    <source>
        <dbReference type="RuleBase" id="RU003848"/>
    </source>
</evidence>
<evidence type="ECO:0000313" key="18">
    <source>
        <dbReference type="Proteomes" id="UP000230956"/>
    </source>
</evidence>
<keyword evidence="16" id="KW-0175">Coiled coil</keyword>
<organism evidence="17 18">
    <name type="scientific">Candidatus Aquicultor secundus</name>
    <dbReference type="NCBI Taxonomy" id="1973895"/>
    <lineage>
        <taxon>Bacteria</taxon>
        <taxon>Bacillati</taxon>
        <taxon>Actinomycetota</taxon>
        <taxon>Candidatus Aquicultoria</taxon>
        <taxon>Candidatus Aquicultorales</taxon>
        <taxon>Candidatus Aquicultoraceae</taxon>
        <taxon>Candidatus Aquicultor</taxon>
    </lineage>
</organism>
<dbReference type="PANTHER" id="PTHR33445:SF1">
    <property type="entry name" value="ATP SYNTHASE SUBUNIT B"/>
    <property type="match status" value="1"/>
</dbReference>
<comment type="similarity">
    <text evidence="2 14 15">Belongs to the ATPase B chain family.</text>
</comment>
<evidence type="ECO:0000256" key="14">
    <source>
        <dbReference type="HAMAP-Rule" id="MF_01398"/>
    </source>
</evidence>
<dbReference type="CDD" id="cd06503">
    <property type="entry name" value="ATP-synt_Fo_b"/>
    <property type="match status" value="1"/>
</dbReference>
<evidence type="ECO:0000256" key="6">
    <source>
        <dbReference type="ARBA" id="ARBA00022692"/>
    </source>
</evidence>
<protein>
    <recommendedName>
        <fullName evidence="14">ATP synthase subunit b</fullName>
    </recommendedName>
    <alternativeName>
        <fullName evidence="14">ATP synthase F(0) sector subunit b</fullName>
    </alternativeName>
    <alternativeName>
        <fullName evidence="14">ATPase subunit I</fullName>
    </alternativeName>
    <alternativeName>
        <fullName evidence="14">F-type ATPase subunit b</fullName>
        <shortName evidence="14">F-ATPase subunit b</shortName>
    </alternativeName>
</protein>
<keyword evidence="3 14" id="KW-0813">Transport</keyword>
<evidence type="ECO:0000256" key="3">
    <source>
        <dbReference type="ARBA" id="ARBA00022448"/>
    </source>
</evidence>
<dbReference type="Proteomes" id="UP000230956">
    <property type="component" value="Unassembled WGS sequence"/>
</dbReference>
<sequence length="161" mass="18288">MIALNQPLIVYTAIAFFLLVVLLGKFGFGPIVQMLDARERKIRESIEQAEHARLEAERLLRDYEEKLTEARAEAQQFIAEGKQLGENLRQEIVAKADEEAKRMVAKADEQIQRDVEQAIKELRAEVGNISVELASKVIEAELDKNAHDKLIEKYLSEVGRS</sequence>
<dbReference type="GO" id="GO:0046961">
    <property type="term" value="F:proton-transporting ATPase activity, rotational mechanism"/>
    <property type="evidence" value="ECO:0007669"/>
    <property type="project" value="TreeGrafter"/>
</dbReference>
<evidence type="ECO:0000256" key="9">
    <source>
        <dbReference type="ARBA" id="ARBA00023065"/>
    </source>
</evidence>
<feature type="transmembrane region" description="Helical" evidence="14">
    <location>
        <begin position="6"/>
        <end position="28"/>
    </location>
</feature>
<evidence type="ECO:0000256" key="2">
    <source>
        <dbReference type="ARBA" id="ARBA00005513"/>
    </source>
</evidence>
<dbReference type="Gene3D" id="1.20.5.620">
    <property type="entry name" value="F1F0 ATP synthase subunit B, membrane domain"/>
    <property type="match status" value="1"/>
</dbReference>
<dbReference type="InterPro" id="IPR050059">
    <property type="entry name" value="ATP_synthase_B_chain"/>
</dbReference>
<evidence type="ECO:0000256" key="5">
    <source>
        <dbReference type="ARBA" id="ARBA00022547"/>
    </source>
</evidence>
<comment type="function">
    <text evidence="14">Component of the F(0) channel, it forms part of the peripheral stalk, linking F(1) to F(0).</text>
</comment>
<evidence type="ECO:0000256" key="12">
    <source>
        <dbReference type="ARBA" id="ARBA00025198"/>
    </source>
</evidence>
<keyword evidence="11 14" id="KW-0066">ATP synthesis</keyword>
<evidence type="ECO:0000313" key="17">
    <source>
        <dbReference type="EMBL" id="PIZ34723.1"/>
    </source>
</evidence>
<comment type="caution">
    <text evidence="17">The sequence shown here is derived from an EMBL/GenBank/DDBJ whole genome shotgun (WGS) entry which is preliminary data.</text>
</comment>
<comment type="function">
    <text evidence="12 14">F(1)F(0) ATP synthase produces ATP from ADP in the presence of a proton or sodium gradient. F-type ATPases consist of two structural domains, F(1) containing the extramembraneous catalytic core and F(0) containing the membrane proton channel, linked together by a central stalk and a peripheral stalk. During catalysis, ATP synthesis in the catalytic domain of F(1) is coupled via a rotary mechanism of the central stalk subunits to proton translocation.</text>
</comment>
<comment type="subcellular location">
    <subcellularLocation>
        <location evidence="1 14">Cell membrane</location>
        <topology evidence="1 14">Single-pass membrane protein</topology>
    </subcellularLocation>
</comment>
<keyword evidence="7 14" id="KW-0375">Hydrogen ion transport</keyword>
<keyword evidence="5 14" id="KW-0138">CF(0)</keyword>
<dbReference type="PANTHER" id="PTHR33445">
    <property type="entry name" value="ATP SYNTHASE SUBUNIT B', CHLOROPLASTIC"/>
    <property type="match status" value="1"/>
</dbReference>
<dbReference type="GO" id="GO:0005886">
    <property type="term" value="C:plasma membrane"/>
    <property type="evidence" value="ECO:0007669"/>
    <property type="project" value="UniProtKB-SubCell"/>
</dbReference>
<name>A0A2M7T4X3_9ACTN</name>
<dbReference type="GO" id="GO:0046933">
    <property type="term" value="F:proton-transporting ATP synthase activity, rotational mechanism"/>
    <property type="evidence" value="ECO:0007669"/>
    <property type="project" value="UniProtKB-UniRule"/>
</dbReference>
<proteinExistence type="inferred from homology"/>
<evidence type="ECO:0000256" key="7">
    <source>
        <dbReference type="ARBA" id="ARBA00022781"/>
    </source>
</evidence>
<dbReference type="GO" id="GO:0045259">
    <property type="term" value="C:proton-transporting ATP synthase complex"/>
    <property type="evidence" value="ECO:0007669"/>
    <property type="project" value="UniProtKB-KW"/>
</dbReference>
<dbReference type="InterPro" id="IPR005864">
    <property type="entry name" value="ATP_synth_F0_bsu_bac"/>
</dbReference>
<reference evidence="18" key="1">
    <citation type="submission" date="2017-09" db="EMBL/GenBank/DDBJ databases">
        <title>Depth-based differentiation of microbial function through sediment-hosted aquifers and enrichment of novel symbionts in the deep terrestrial subsurface.</title>
        <authorList>
            <person name="Probst A.J."/>
            <person name="Ladd B."/>
            <person name="Jarett J.K."/>
            <person name="Geller-Mcgrath D.E."/>
            <person name="Sieber C.M.K."/>
            <person name="Emerson J.B."/>
            <person name="Anantharaman K."/>
            <person name="Thomas B.C."/>
            <person name="Malmstrom R."/>
            <person name="Stieglmeier M."/>
            <person name="Klingl A."/>
            <person name="Woyke T."/>
            <person name="Ryan C.M."/>
            <person name="Banfield J.F."/>
        </authorList>
    </citation>
    <scope>NUCLEOTIDE SEQUENCE [LARGE SCALE GENOMIC DNA]</scope>
</reference>
<gene>
    <name evidence="14 17" type="primary">atpF</name>
    <name evidence="17" type="ORF">COY37_11490</name>
</gene>
<evidence type="ECO:0000256" key="8">
    <source>
        <dbReference type="ARBA" id="ARBA00022989"/>
    </source>
</evidence>
<dbReference type="InterPro" id="IPR002146">
    <property type="entry name" value="ATP_synth_b/b'su_bac/chlpt"/>
</dbReference>
<keyword evidence="6 14" id="KW-0812">Transmembrane</keyword>
<dbReference type="InterPro" id="IPR028987">
    <property type="entry name" value="ATP_synth_B-like_membr_sf"/>
</dbReference>
<evidence type="ECO:0000256" key="16">
    <source>
        <dbReference type="SAM" id="Coils"/>
    </source>
</evidence>
<keyword evidence="10 14" id="KW-0472">Membrane</keyword>
<dbReference type="RefSeq" id="WP_286678334.1">
    <property type="nucleotide sequence ID" value="NZ_MNXI01000074.1"/>
</dbReference>
<dbReference type="AlphaFoldDB" id="A0A2M7T4X3"/>
<feature type="coiled-coil region" evidence="16">
    <location>
        <begin position="35"/>
        <end position="125"/>
    </location>
</feature>
<evidence type="ECO:0000256" key="11">
    <source>
        <dbReference type="ARBA" id="ARBA00023310"/>
    </source>
</evidence>
<evidence type="ECO:0000256" key="1">
    <source>
        <dbReference type="ARBA" id="ARBA00004162"/>
    </source>
</evidence>
<evidence type="ECO:0000256" key="4">
    <source>
        <dbReference type="ARBA" id="ARBA00022475"/>
    </source>
</evidence>
<accession>A0A2M7T4X3</accession>
<keyword evidence="4 14" id="KW-1003">Cell membrane</keyword>
<evidence type="ECO:0000256" key="13">
    <source>
        <dbReference type="ARBA" id="ARBA00025830"/>
    </source>
</evidence>